<dbReference type="PANTHER" id="PTHR30006:SF15">
    <property type="entry name" value="IRON-UTILIZATION PERIPLASMIC PROTEIN"/>
    <property type="match status" value="1"/>
</dbReference>
<feature type="binding site" evidence="3">
    <location>
        <position position="226"/>
    </location>
    <ligand>
        <name>Fe cation</name>
        <dbReference type="ChEBI" id="CHEBI:24875"/>
    </ligand>
</feature>
<evidence type="ECO:0000313" key="5">
    <source>
        <dbReference type="EMBL" id="CAG36125.1"/>
    </source>
</evidence>
<dbReference type="PIRSF" id="PIRSF002825">
    <property type="entry name" value="CfbpA"/>
    <property type="match status" value="1"/>
</dbReference>
<feature type="signal peptide" evidence="4">
    <location>
        <begin position="1"/>
        <end position="26"/>
    </location>
</feature>
<dbReference type="GO" id="GO:0046872">
    <property type="term" value="F:metal ion binding"/>
    <property type="evidence" value="ECO:0007669"/>
    <property type="project" value="UniProtKB-KW"/>
</dbReference>
<dbReference type="GO" id="GO:0030288">
    <property type="term" value="C:outer membrane-bounded periplasmic space"/>
    <property type="evidence" value="ECO:0007669"/>
    <property type="project" value="TreeGrafter"/>
</dbReference>
<dbReference type="Proteomes" id="UP000000602">
    <property type="component" value="Chromosome"/>
</dbReference>
<evidence type="ECO:0000313" key="6">
    <source>
        <dbReference type="Proteomes" id="UP000000602"/>
    </source>
</evidence>
<reference evidence="6" key="1">
    <citation type="journal article" date="2004" name="Environ. Microbiol.">
        <title>The genome of Desulfotalea psychrophila, a sulfate-reducing bacterium from permanently cold Arctic sediments.</title>
        <authorList>
            <person name="Rabus R."/>
            <person name="Ruepp A."/>
            <person name="Frickey T."/>
            <person name="Rattei T."/>
            <person name="Fartmann B."/>
            <person name="Stark M."/>
            <person name="Bauer M."/>
            <person name="Zibat A."/>
            <person name="Lombardot T."/>
            <person name="Becker I."/>
            <person name="Amann J."/>
            <person name="Gellner K."/>
            <person name="Teeling H."/>
            <person name="Leuschner W.D."/>
            <person name="Gloeckner F.-O."/>
            <person name="Lupas A.N."/>
            <person name="Amann R."/>
            <person name="Klenk H.-P."/>
        </authorList>
    </citation>
    <scope>NUCLEOTIDE SEQUENCE [LARGE SCALE GENOMIC DNA]</scope>
    <source>
        <strain evidence="6">DSM 12343 / LSv54</strain>
    </source>
</reference>
<protein>
    <submittedName>
        <fullName evidence="5">Related to iron(III) ABC transporter, periplasmic binding protein [Precursor]</fullName>
    </submittedName>
</protein>
<evidence type="ECO:0000256" key="1">
    <source>
        <dbReference type="ARBA" id="ARBA00008520"/>
    </source>
</evidence>
<dbReference type="KEGG" id="dps:DP1396"/>
<keyword evidence="3" id="KW-0408">Iron</keyword>
<dbReference type="eggNOG" id="COG1840">
    <property type="taxonomic scope" value="Bacteria"/>
</dbReference>
<name>Q6ANE9_DESPS</name>
<comment type="similarity">
    <text evidence="1">Belongs to the bacterial solute-binding protein 1 family.</text>
</comment>
<dbReference type="Gene3D" id="3.40.190.10">
    <property type="entry name" value="Periplasmic binding protein-like II"/>
    <property type="match status" value="2"/>
</dbReference>
<dbReference type="InterPro" id="IPR026045">
    <property type="entry name" value="Ferric-bd"/>
</dbReference>
<keyword evidence="6" id="KW-1185">Reference proteome</keyword>
<dbReference type="STRING" id="177439.DP1396"/>
<gene>
    <name evidence="5" type="ordered locus">DP1396</name>
</gene>
<evidence type="ECO:0000256" key="2">
    <source>
        <dbReference type="ARBA" id="ARBA00022729"/>
    </source>
</evidence>
<feature type="binding site" evidence="3">
    <location>
        <position position="225"/>
    </location>
    <ligand>
        <name>Fe cation</name>
        <dbReference type="ChEBI" id="CHEBI:24875"/>
    </ligand>
</feature>
<feature type="chain" id="PRO_5004270675" evidence="4">
    <location>
        <begin position="27"/>
        <end position="338"/>
    </location>
</feature>
<dbReference type="InterPro" id="IPR006059">
    <property type="entry name" value="SBP"/>
</dbReference>
<dbReference type="PANTHER" id="PTHR30006">
    <property type="entry name" value="THIAMINE-BINDING PERIPLASMIC PROTEIN-RELATED"/>
    <property type="match status" value="1"/>
</dbReference>
<organism evidence="5 6">
    <name type="scientific">Desulfotalea psychrophila (strain LSv54 / DSM 12343)</name>
    <dbReference type="NCBI Taxonomy" id="177439"/>
    <lineage>
        <taxon>Bacteria</taxon>
        <taxon>Pseudomonadati</taxon>
        <taxon>Thermodesulfobacteriota</taxon>
        <taxon>Desulfobulbia</taxon>
        <taxon>Desulfobulbales</taxon>
        <taxon>Desulfocapsaceae</taxon>
        <taxon>Desulfotalea</taxon>
    </lineage>
</organism>
<sequence length="338" mass="37138">MEKNMFPRLLALTLAMTISLPIFVSAAGEEVVVYSARKEHLIKPLFDLYTQKTGVKVKFLTGKAGVLLERLKAEGENSPADIYITVDAGNLWQAKEAGVLQPVNSTILATNIPENLRDPENNWFGLSVRARTIVYNTETGIADKLSTYEDLADKKWQGKLVLRTSKKVYNQSLVASLIADYGVEKAEEIVKGWVANLATDPFSNDTKAMKAVAAGLGDMTIVNTYYFGRLMKENPELPLAIFWPNQEISGVHMNVSGAGITAHAKHKDAAVKLVEWLSSEEAQGQFAALNMEYPANPSIAANPIVATWGDFKGNPLNVAQYGELQAEAIKLMDRAEYK</sequence>
<dbReference type="Pfam" id="PF13416">
    <property type="entry name" value="SBP_bac_8"/>
    <property type="match status" value="1"/>
</dbReference>
<dbReference type="EMBL" id="CR522870">
    <property type="protein sequence ID" value="CAG36125.1"/>
    <property type="molecule type" value="Genomic_DNA"/>
</dbReference>
<evidence type="ECO:0000256" key="3">
    <source>
        <dbReference type="PIRSR" id="PIRSR002825-1"/>
    </source>
</evidence>
<dbReference type="SUPFAM" id="SSF53850">
    <property type="entry name" value="Periplasmic binding protein-like II"/>
    <property type="match status" value="1"/>
</dbReference>
<accession>Q6ANE9</accession>
<proteinExistence type="inferred from homology"/>
<evidence type="ECO:0000256" key="4">
    <source>
        <dbReference type="SAM" id="SignalP"/>
    </source>
</evidence>
<dbReference type="AlphaFoldDB" id="Q6ANE9"/>
<keyword evidence="2 4" id="KW-0732">Signal</keyword>
<dbReference type="HOGENOM" id="CLU_026974_2_1_7"/>
<keyword evidence="3" id="KW-0479">Metal-binding</keyword>